<sequence>MPKLQKGGENKIAFKKCAFAKNLKILAKAFEPFVQELSNDLEIQALLKKLDSQDLHPKGLEDSRYQHSSSDASDKLQVLFEEFPGTSSVFFIGTSSNPGLTIPLEDLQKLAAGSWISDTVVDAVMHLYHEKKPRDLYLLSSSNLEIFNSEPKEIKKGLCKIVLYVKAFRSHWTTQLAQITTPVGPKATISINIKVWDSPDTRHTPTLDFQRWLTEVLMLEQDPRQSSVQYKE</sequence>
<dbReference type="Gene3D" id="3.40.395.10">
    <property type="entry name" value="Adenoviral Proteinase, Chain A"/>
    <property type="match status" value="1"/>
</dbReference>
<evidence type="ECO:0000313" key="2">
    <source>
        <dbReference type="Proteomes" id="UP000710849"/>
    </source>
</evidence>
<gene>
    <name evidence="1" type="ORF">EAE97_008443</name>
</gene>
<name>A0A9P5I9J8_9HELO</name>
<reference evidence="1 2" key="1">
    <citation type="journal article" date="2020" name="Genome Biol. Evol.">
        <title>Comparative genomics of Sclerotiniaceae.</title>
        <authorList>
            <person name="Valero Jimenez C.A."/>
            <person name="Steentjes M."/>
            <person name="Scholten O.E."/>
            <person name="Van Kan J.A.L."/>
        </authorList>
    </citation>
    <scope>NUCLEOTIDE SEQUENCE [LARGE SCALE GENOMIC DNA]</scope>
    <source>
        <strain evidence="1 2">MUCL 94</strain>
    </source>
</reference>
<dbReference type="RefSeq" id="XP_038730040.1">
    <property type="nucleotide sequence ID" value="XM_038878958.1"/>
</dbReference>
<dbReference type="Proteomes" id="UP000710849">
    <property type="component" value="Unassembled WGS sequence"/>
</dbReference>
<proteinExistence type="predicted"/>
<dbReference type="GeneID" id="62152031"/>
<dbReference type="EMBL" id="RCSW01000018">
    <property type="protein sequence ID" value="KAF7934083.1"/>
    <property type="molecule type" value="Genomic_DNA"/>
</dbReference>
<protein>
    <submittedName>
        <fullName evidence="1">Uncharacterized protein</fullName>
    </submittedName>
</protein>
<evidence type="ECO:0000313" key="1">
    <source>
        <dbReference type="EMBL" id="KAF7934083.1"/>
    </source>
</evidence>
<comment type="caution">
    <text evidence="1">The sequence shown here is derived from an EMBL/GenBank/DDBJ whole genome shotgun (WGS) entry which is preliminary data.</text>
</comment>
<keyword evidence="2" id="KW-1185">Reference proteome</keyword>
<organism evidence="1 2">
    <name type="scientific">Botrytis byssoidea</name>
    <dbReference type="NCBI Taxonomy" id="139641"/>
    <lineage>
        <taxon>Eukaryota</taxon>
        <taxon>Fungi</taxon>
        <taxon>Dikarya</taxon>
        <taxon>Ascomycota</taxon>
        <taxon>Pezizomycotina</taxon>
        <taxon>Leotiomycetes</taxon>
        <taxon>Helotiales</taxon>
        <taxon>Sclerotiniaceae</taxon>
        <taxon>Botrytis</taxon>
    </lineage>
</organism>
<dbReference type="AlphaFoldDB" id="A0A9P5I9J8"/>
<accession>A0A9P5I9J8</accession>